<dbReference type="Proteomes" id="UP000604765">
    <property type="component" value="Unassembled WGS sequence"/>
</dbReference>
<name>A0ABQ3VXE3_9LACO</name>
<gene>
    <name evidence="2" type="ORF">YK48G_04290</name>
</gene>
<accession>A0ABQ3VXE3</accession>
<comment type="caution">
    <text evidence="2">The sequence shown here is derived from an EMBL/GenBank/DDBJ whole genome shotgun (WGS) entry which is preliminary data.</text>
</comment>
<dbReference type="GO" id="GO:0003677">
    <property type="term" value="F:DNA binding"/>
    <property type="evidence" value="ECO:0007669"/>
    <property type="project" value="UniProtKB-KW"/>
</dbReference>
<feature type="compositionally biased region" description="Polar residues" evidence="1">
    <location>
        <begin position="163"/>
        <end position="175"/>
    </location>
</feature>
<protein>
    <submittedName>
        <fullName evidence="2">Single-stranded DNA-binding protein</fullName>
    </submittedName>
</protein>
<reference evidence="2 3" key="1">
    <citation type="journal article" date="2021" name="Int. J. Syst. Evol. Microbiol.">
        <title>Lentilactobacillus fungorum sp. nov., isolated from spent mushroom substrates.</title>
        <authorList>
            <person name="Tohno M."/>
            <person name="Tanizawa Y."/>
            <person name="Kojima Y."/>
            <person name="Sakamoto M."/>
            <person name="Ohkuma M."/>
            <person name="Kobayashi H."/>
        </authorList>
    </citation>
    <scope>NUCLEOTIDE SEQUENCE [LARGE SCALE GENOMIC DNA]</scope>
    <source>
        <strain evidence="2 3">YK48G</strain>
    </source>
</reference>
<dbReference type="RefSeq" id="WP_203629049.1">
    <property type="nucleotide sequence ID" value="NZ_BNJR01000004.1"/>
</dbReference>
<feature type="region of interest" description="Disordered" evidence="1">
    <location>
        <begin position="137"/>
        <end position="183"/>
    </location>
</feature>
<proteinExistence type="predicted"/>
<keyword evidence="3" id="KW-1185">Reference proteome</keyword>
<sequence length="263" mass="29343">MTENTAVTQALPTKEDIKLRSDFFKGMSKFRSQIEAPKKNGHVDFTGKKGRTKYDYILLDDLIKAIDKALKGTQLSWRQETTNQDSGVSVRTIIDCDTGYEYKSPWLTLRTNGMPQDVGSAITYAKRYSLGTTFGVNSEADDDGQEAEKVAESKPASQRKPINRSTNSRASQSADPNAKAKQDLKVRLKSISAEMKMTEKKLLVNAAGKAKVKDLSHMTREDINALDHELSTELMEFRQAQRKDTGKVSEAGDDFLDHLDVDV</sequence>
<keyword evidence="2" id="KW-0238">DNA-binding</keyword>
<dbReference type="Pfam" id="PF04404">
    <property type="entry name" value="ERF"/>
    <property type="match status" value="1"/>
</dbReference>
<evidence type="ECO:0000256" key="1">
    <source>
        <dbReference type="SAM" id="MobiDB-lite"/>
    </source>
</evidence>
<evidence type="ECO:0000313" key="2">
    <source>
        <dbReference type="EMBL" id="GHP13004.1"/>
    </source>
</evidence>
<organism evidence="2 3">
    <name type="scientific">Lentilactobacillus fungorum</name>
    <dbReference type="NCBI Taxonomy" id="2201250"/>
    <lineage>
        <taxon>Bacteria</taxon>
        <taxon>Bacillati</taxon>
        <taxon>Bacillota</taxon>
        <taxon>Bacilli</taxon>
        <taxon>Lactobacillales</taxon>
        <taxon>Lactobacillaceae</taxon>
        <taxon>Lentilactobacillus</taxon>
    </lineage>
</organism>
<dbReference type="EMBL" id="BNJR01000004">
    <property type="protein sequence ID" value="GHP13004.1"/>
    <property type="molecule type" value="Genomic_DNA"/>
</dbReference>
<evidence type="ECO:0000313" key="3">
    <source>
        <dbReference type="Proteomes" id="UP000604765"/>
    </source>
</evidence>
<dbReference type="InterPro" id="IPR007499">
    <property type="entry name" value="ERF_bacteria_virus"/>
</dbReference>